<dbReference type="CDD" id="cd05015">
    <property type="entry name" value="SIS_PGI_1"/>
    <property type="match status" value="1"/>
</dbReference>
<proteinExistence type="inferred from homology"/>
<dbReference type="EMBL" id="JBHSGP010000014">
    <property type="protein sequence ID" value="MFC4723110.1"/>
    <property type="molecule type" value="Genomic_DNA"/>
</dbReference>
<dbReference type="InterPro" id="IPR018189">
    <property type="entry name" value="Phosphoglucose_isomerase_CS"/>
</dbReference>
<dbReference type="CDD" id="cd05016">
    <property type="entry name" value="SIS_PGI_2"/>
    <property type="match status" value="1"/>
</dbReference>
<dbReference type="NCBIfam" id="NF001211">
    <property type="entry name" value="PRK00179.1"/>
    <property type="match status" value="1"/>
</dbReference>
<dbReference type="EC" id="5.3.1.9" evidence="7"/>
<reference evidence="10" key="1">
    <citation type="journal article" date="2019" name="Int. J. Syst. Evol. Microbiol.">
        <title>The Global Catalogue of Microorganisms (GCM) 10K type strain sequencing project: providing services to taxonomists for standard genome sequencing and annotation.</title>
        <authorList>
            <consortium name="The Broad Institute Genomics Platform"/>
            <consortium name="The Broad Institute Genome Sequencing Center for Infectious Disease"/>
            <person name="Wu L."/>
            <person name="Ma J."/>
        </authorList>
    </citation>
    <scope>NUCLEOTIDE SEQUENCE [LARGE SCALE GENOMIC DNA]</scope>
    <source>
        <strain evidence="10">CCUG 63682</strain>
    </source>
</reference>
<dbReference type="InterPro" id="IPR035476">
    <property type="entry name" value="SIS_PGI_1"/>
</dbReference>
<organism evidence="9 10">
    <name type="scientific">Geojedonia litorea</name>
    <dbReference type="NCBI Taxonomy" id="1268269"/>
    <lineage>
        <taxon>Bacteria</taxon>
        <taxon>Pseudomonadati</taxon>
        <taxon>Bacteroidota</taxon>
        <taxon>Flavobacteriia</taxon>
        <taxon>Flavobacteriales</taxon>
        <taxon>Flavobacteriaceae</taxon>
        <taxon>Geojedonia</taxon>
    </lineage>
</organism>
<dbReference type="InterPro" id="IPR046348">
    <property type="entry name" value="SIS_dom_sf"/>
</dbReference>
<dbReference type="HAMAP" id="MF_00473">
    <property type="entry name" value="G6P_isomerase"/>
    <property type="match status" value="1"/>
</dbReference>
<dbReference type="PANTHER" id="PTHR11469">
    <property type="entry name" value="GLUCOSE-6-PHOSPHATE ISOMERASE"/>
    <property type="match status" value="1"/>
</dbReference>
<evidence type="ECO:0000313" key="9">
    <source>
        <dbReference type="EMBL" id="MFC4723110.1"/>
    </source>
</evidence>
<comment type="caution">
    <text evidence="9">The sequence shown here is derived from an EMBL/GenBank/DDBJ whole genome shotgun (WGS) entry which is preliminary data.</text>
</comment>
<comment type="catalytic activity">
    <reaction evidence="6 7 8">
        <text>alpha-D-glucose 6-phosphate = beta-D-fructose 6-phosphate</text>
        <dbReference type="Rhea" id="RHEA:11816"/>
        <dbReference type="ChEBI" id="CHEBI:57634"/>
        <dbReference type="ChEBI" id="CHEBI:58225"/>
        <dbReference type="EC" id="5.3.1.9"/>
    </reaction>
</comment>
<keyword evidence="7" id="KW-0963">Cytoplasm</keyword>
<keyword evidence="3 7" id="KW-0312">Gluconeogenesis</keyword>
<feature type="active site" evidence="7">
    <location>
        <position position="386"/>
    </location>
</feature>
<comment type="subcellular location">
    <subcellularLocation>
        <location evidence="7">Cytoplasm</location>
    </subcellularLocation>
</comment>
<dbReference type="InterPro" id="IPR001672">
    <property type="entry name" value="G6P_Isomerase"/>
</dbReference>
<dbReference type="PROSITE" id="PS51463">
    <property type="entry name" value="P_GLUCOSE_ISOMERASE_3"/>
    <property type="match status" value="1"/>
</dbReference>
<dbReference type="Gene3D" id="1.10.1390.10">
    <property type="match status" value="1"/>
</dbReference>
<evidence type="ECO:0000256" key="7">
    <source>
        <dbReference type="HAMAP-Rule" id="MF_00473"/>
    </source>
</evidence>
<comment type="pathway">
    <text evidence="1 7 8">Carbohydrate degradation; glycolysis; D-glyceraldehyde 3-phosphate and glycerone phosphate from D-glucose: step 2/4.</text>
</comment>
<dbReference type="GO" id="GO:0004347">
    <property type="term" value="F:glucose-6-phosphate isomerase activity"/>
    <property type="evidence" value="ECO:0007669"/>
    <property type="project" value="UniProtKB-EC"/>
</dbReference>
<keyword evidence="10" id="KW-1185">Reference proteome</keyword>
<evidence type="ECO:0000256" key="5">
    <source>
        <dbReference type="ARBA" id="ARBA00023235"/>
    </source>
</evidence>
<evidence type="ECO:0000256" key="6">
    <source>
        <dbReference type="ARBA" id="ARBA00029321"/>
    </source>
</evidence>
<dbReference type="PANTHER" id="PTHR11469:SF1">
    <property type="entry name" value="GLUCOSE-6-PHOSPHATE ISOMERASE"/>
    <property type="match status" value="1"/>
</dbReference>
<comment type="similarity">
    <text evidence="2 7 8">Belongs to the GPI family.</text>
</comment>
<evidence type="ECO:0000256" key="3">
    <source>
        <dbReference type="ARBA" id="ARBA00022432"/>
    </source>
</evidence>
<sequence>MALKSTNPTKTKSWQLLQHHFEAIKDIHITEYFNQNPNRANDLTLKWEDFYVDFSKHRITKETLDLLLQLANEVDLKDAISKYYNGDVINETEGRAVLHTALRAPESAKIMVDGVNVIPEIYQVKNKIKAFTNQVVNGQLKGFTGKPFTDVVNIGIGGSDLGPAMVVEALSFYKNHLKTHFVSNVDGDHVNEVIKNLNPETTLFVVVSKTFTTQETLSNANTIRQWFLKSGKQSDVAKHFVAVSTNIEKVKEFGIDESNIFPMWNWVGGRFSLWSAVGLTISLAVGYDHFDGLLSGANKMDEHFKTQAFDKNLPVITALLSVWYNNFFNAESEAVIAYSQYLNQFATYLQQGIMESNGKSVDRSGIPINYQTGTIIWGEPGTNSQHAFFQLIHQGTKLIPAEFIGFAKSLHGNKDHQDKLMSNFLAQTEALMTGKSKNDVIDEGSSKHLVPFKVFEGNKPTTTILIDKLTPESLGKLIALYEHKIFVQGVIWNIFSYDQFGVELGKQLANTILSEINDSSVVNNHDTSTSNLLKHYKNLT</sequence>
<dbReference type="PROSITE" id="PS00765">
    <property type="entry name" value="P_GLUCOSE_ISOMERASE_1"/>
    <property type="match status" value="1"/>
</dbReference>
<dbReference type="SUPFAM" id="SSF53697">
    <property type="entry name" value="SIS domain"/>
    <property type="match status" value="1"/>
</dbReference>
<dbReference type="InterPro" id="IPR035482">
    <property type="entry name" value="SIS_PGI_2"/>
</dbReference>
<evidence type="ECO:0000256" key="1">
    <source>
        <dbReference type="ARBA" id="ARBA00004926"/>
    </source>
</evidence>
<dbReference type="Proteomes" id="UP001595953">
    <property type="component" value="Unassembled WGS sequence"/>
</dbReference>
<dbReference type="RefSeq" id="WP_387964199.1">
    <property type="nucleotide sequence ID" value="NZ_JBHSGP010000014.1"/>
</dbReference>
<evidence type="ECO:0000256" key="4">
    <source>
        <dbReference type="ARBA" id="ARBA00023152"/>
    </source>
</evidence>
<dbReference type="Gene3D" id="3.40.50.10490">
    <property type="entry name" value="Glucose-6-phosphate isomerase like protein, domain 1"/>
    <property type="match status" value="2"/>
</dbReference>
<name>A0ABV9N832_9FLAO</name>
<dbReference type="PRINTS" id="PR00662">
    <property type="entry name" value="G6PISOMERASE"/>
</dbReference>
<evidence type="ECO:0000256" key="2">
    <source>
        <dbReference type="ARBA" id="ARBA00006604"/>
    </source>
</evidence>
<keyword evidence="4 7" id="KW-0324">Glycolysis</keyword>
<dbReference type="InterPro" id="IPR023096">
    <property type="entry name" value="G6P_Isomerase_C"/>
</dbReference>
<feature type="active site" evidence="7">
    <location>
        <position position="506"/>
    </location>
</feature>
<gene>
    <name evidence="7 9" type="primary">pgi</name>
    <name evidence="9" type="ORF">ACFO5O_12310</name>
</gene>
<dbReference type="PROSITE" id="PS00174">
    <property type="entry name" value="P_GLUCOSE_ISOMERASE_2"/>
    <property type="match status" value="1"/>
</dbReference>
<evidence type="ECO:0000256" key="8">
    <source>
        <dbReference type="RuleBase" id="RU000612"/>
    </source>
</evidence>
<protein>
    <recommendedName>
        <fullName evidence="7">Glucose-6-phosphate isomerase</fullName>
        <shortName evidence="7">GPI</shortName>
        <ecNumber evidence="7">5.3.1.9</ecNumber>
    </recommendedName>
    <alternativeName>
        <fullName evidence="7">Phosphoglucose isomerase</fullName>
        <shortName evidence="7">PGI</shortName>
    </alternativeName>
    <alternativeName>
        <fullName evidence="7">Phosphohexose isomerase</fullName>
        <shortName evidence="7">PHI</shortName>
    </alternativeName>
</protein>
<keyword evidence="5 7" id="KW-0413">Isomerase</keyword>
<dbReference type="Pfam" id="PF00342">
    <property type="entry name" value="PGI"/>
    <property type="match status" value="1"/>
</dbReference>
<evidence type="ECO:0000313" key="10">
    <source>
        <dbReference type="Proteomes" id="UP001595953"/>
    </source>
</evidence>
<comment type="function">
    <text evidence="7">Catalyzes the reversible isomerization of glucose-6-phosphate to fructose-6-phosphate.</text>
</comment>
<accession>A0ABV9N832</accession>
<comment type="pathway">
    <text evidence="7">Carbohydrate biosynthesis; gluconeogenesis.</text>
</comment>
<feature type="active site" description="Proton donor" evidence="7">
    <location>
        <position position="355"/>
    </location>
</feature>